<evidence type="ECO:0000256" key="4">
    <source>
        <dbReference type="ARBA" id="ARBA00022691"/>
    </source>
</evidence>
<proteinExistence type="inferred from homology"/>
<dbReference type="GO" id="GO:0009307">
    <property type="term" value="P:DNA restriction-modification system"/>
    <property type="evidence" value="ECO:0007669"/>
    <property type="project" value="UniProtKB-KW"/>
</dbReference>
<dbReference type="GO" id="GO:0008170">
    <property type="term" value="F:N-methyltransferase activity"/>
    <property type="evidence" value="ECO:0007669"/>
    <property type="project" value="InterPro"/>
</dbReference>
<evidence type="ECO:0000256" key="5">
    <source>
        <dbReference type="ARBA" id="ARBA00022747"/>
    </source>
</evidence>
<name>A0AB36TCQ7_ACETH</name>
<sequence>MTHDEKQLTMFDIEEAPGRPMLHWLGKRPLRAVKYYEAQLKEQYGEPAEDGWVNRLYWGDNLQVMSHLMKEFRGKIKLIYIDPPFDSKADYRKRIRLRGKQLEGDTSVIEEKQYTDIWANDLYLQFMYERLQLMRELLSEEGFIFIHLNDERVHYIKIILDEIFGNSNYRNQIIVKRIKKSYIEQSGVFSFNEGCDYILLYSKSENPRLRPSLKYAPKEERWHGFDAPNIRPNLTYELFGQLPPPGRHWLKSPEEAQKMIEAGDLRPNPNTGKPEYRIPATEYISRDNLWDDITASAFTTGYPTEKNETLLEEILNVASNPGDLVADFFCGSGTTMAVAQKLGRRWIGSDINLGAVHTTARRVSQIIKEQQEETRQQTLLDEGEKFYPAFAVYNVNHYDIFKNDLEAKEIVMKLYGVEPVKRSFFDGLLDGKWVKVVELNRVCSKEDVQAVFDEILSKGEKEIEATYRRGVLILCSGHEYDVLDYAKRLNVVNIPFEIRDILTDRKDIIFKRPPEADITLKLDGGKAVVEIRQFYSPMLLQKLQLEDDPEEIDDWRQLVEAVLIDPNYDGEVLKPAIQDIPGKKDMVSGVYELPLTGPGQKIAVKIVDVLSEEYFEVLEVGAR</sequence>
<dbReference type="PANTHER" id="PTHR13370">
    <property type="entry name" value="RNA METHYLASE-RELATED"/>
    <property type="match status" value="1"/>
</dbReference>
<keyword evidence="3" id="KW-0808">Transferase</keyword>
<dbReference type="SUPFAM" id="SSF53335">
    <property type="entry name" value="S-adenosyl-L-methionine-dependent methyltransferases"/>
    <property type="match status" value="1"/>
</dbReference>
<evidence type="ECO:0000313" key="7">
    <source>
        <dbReference type="EMBL" id="PFH01754.1"/>
    </source>
</evidence>
<dbReference type="RefSeq" id="WP_003518536.1">
    <property type="nucleotide sequence ID" value="NZ_CP013828.1"/>
</dbReference>
<dbReference type="InterPro" id="IPR002052">
    <property type="entry name" value="DNA_methylase_N6_adenine_CS"/>
</dbReference>
<dbReference type="PRINTS" id="PR00506">
    <property type="entry name" value="D21N6MTFRASE"/>
</dbReference>
<dbReference type="GO" id="GO:0003677">
    <property type="term" value="F:DNA binding"/>
    <property type="evidence" value="ECO:0007669"/>
    <property type="project" value="InterPro"/>
</dbReference>
<dbReference type="EMBL" id="PDBW01000001">
    <property type="protein sequence ID" value="PFH01754.1"/>
    <property type="molecule type" value="Genomic_DNA"/>
</dbReference>
<dbReference type="PROSITE" id="PS00092">
    <property type="entry name" value="N6_MTASE"/>
    <property type="match status" value="1"/>
</dbReference>
<dbReference type="GO" id="GO:0032259">
    <property type="term" value="P:methylation"/>
    <property type="evidence" value="ECO:0007669"/>
    <property type="project" value="UniProtKB-KW"/>
</dbReference>
<keyword evidence="5" id="KW-0680">Restriction system</keyword>
<gene>
    <name evidence="7" type="ORF">M972_11498</name>
</gene>
<evidence type="ECO:0000256" key="3">
    <source>
        <dbReference type="ARBA" id="ARBA00022679"/>
    </source>
</evidence>
<keyword evidence="2" id="KW-0489">Methyltransferase</keyword>
<dbReference type="Gene3D" id="3.40.50.150">
    <property type="entry name" value="Vaccinia Virus protein VP39"/>
    <property type="match status" value="1"/>
</dbReference>
<accession>A0AB36TCQ7</accession>
<dbReference type="AlphaFoldDB" id="A0AB36TCQ7"/>
<comment type="similarity">
    <text evidence="1">Belongs to the N(4)/N(6)-methyltransferase family.</text>
</comment>
<feature type="domain" description="DNA methylase N-4/N-6" evidence="6">
    <location>
        <begin position="76"/>
        <end position="358"/>
    </location>
</feature>
<organism evidence="7 8">
    <name type="scientific">Acetivibrio thermocellus AD2</name>
    <dbReference type="NCBI Taxonomy" id="1138384"/>
    <lineage>
        <taxon>Bacteria</taxon>
        <taxon>Bacillati</taxon>
        <taxon>Bacillota</taxon>
        <taxon>Clostridia</taxon>
        <taxon>Eubacteriales</taxon>
        <taxon>Oscillospiraceae</taxon>
        <taxon>Acetivibrio</taxon>
    </lineage>
</organism>
<dbReference type="InterPro" id="IPR002295">
    <property type="entry name" value="N4/N6-MTase_EcoPI_Mod-like"/>
</dbReference>
<dbReference type="Proteomes" id="UP000223596">
    <property type="component" value="Unassembled WGS sequence"/>
</dbReference>
<evidence type="ECO:0000256" key="1">
    <source>
        <dbReference type="ARBA" id="ARBA00006594"/>
    </source>
</evidence>
<evidence type="ECO:0000313" key="8">
    <source>
        <dbReference type="Proteomes" id="UP000223596"/>
    </source>
</evidence>
<dbReference type="InterPro" id="IPR029063">
    <property type="entry name" value="SAM-dependent_MTases_sf"/>
</dbReference>
<protein>
    <submittedName>
        <fullName evidence="7">Site-specific DNA-methyltransferase (Adenine-specific)/adenine-specific DNA-methyltransferase</fullName>
    </submittedName>
</protein>
<reference evidence="7 8" key="1">
    <citation type="submission" date="2017-09" db="EMBL/GenBank/DDBJ databases">
        <title>Evaluation of Pacific Biosciences Sequencing Technology to Finishing C. thermocellum Genome Sequences.</title>
        <authorList>
            <person name="Brown S."/>
        </authorList>
    </citation>
    <scope>NUCLEOTIDE SEQUENCE [LARGE SCALE GENOMIC DNA]</scope>
    <source>
        <strain evidence="7 8">AD2</strain>
    </source>
</reference>
<dbReference type="PANTHER" id="PTHR13370:SF24">
    <property type="entry name" value="TYPE III RESTRICTION-MODIFICATION ENZYME STYLTI MOD SUBUNIT"/>
    <property type="match status" value="1"/>
</dbReference>
<dbReference type="Pfam" id="PF01555">
    <property type="entry name" value="N6_N4_Mtase"/>
    <property type="match status" value="1"/>
</dbReference>
<keyword evidence="4" id="KW-0949">S-adenosyl-L-methionine</keyword>
<dbReference type="GO" id="GO:0005737">
    <property type="term" value="C:cytoplasm"/>
    <property type="evidence" value="ECO:0007669"/>
    <property type="project" value="TreeGrafter"/>
</dbReference>
<comment type="caution">
    <text evidence="7">The sequence shown here is derived from an EMBL/GenBank/DDBJ whole genome shotgun (WGS) entry which is preliminary data.</text>
</comment>
<evidence type="ECO:0000259" key="6">
    <source>
        <dbReference type="Pfam" id="PF01555"/>
    </source>
</evidence>
<evidence type="ECO:0000256" key="2">
    <source>
        <dbReference type="ARBA" id="ARBA00022603"/>
    </source>
</evidence>
<dbReference type="InterPro" id="IPR002941">
    <property type="entry name" value="DNA_methylase_N4/N6"/>
</dbReference>